<keyword evidence="1" id="KW-0472">Membrane</keyword>
<proteinExistence type="predicted"/>
<evidence type="ECO:0008006" key="4">
    <source>
        <dbReference type="Google" id="ProtNLM"/>
    </source>
</evidence>
<comment type="caution">
    <text evidence="2">The sequence shown here is derived from an EMBL/GenBank/DDBJ whole genome shotgun (WGS) entry which is preliminary data.</text>
</comment>
<organism evidence="2 3">
    <name type="scientific">Nocardiopsis kunsanensis</name>
    <dbReference type="NCBI Taxonomy" id="141693"/>
    <lineage>
        <taxon>Bacteria</taxon>
        <taxon>Bacillati</taxon>
        <taxon>Actinomycetota</taxon>
        <taxon>Actinomycetes</taxon>
        <taxon>Streptosporangiales</taxon>
        <taxon>Nocardiopsidaceae</taxon>
        <taxon>Nocardiopsis</taxon>
    </lineage>
</organism>
<dbReference type="Proteomes" id="UP000654947">
    <property type="component" value="Unassembled WGS sequence"/>
</dbReference>
<evidence type="ECO:0000313" key="3">
    <source>
        <dbReference type="Proteomes" id="UP000654947"/>
    </source>
</evidence>
<dbReference type="EMBL" id="BMXL01000010">
    <property type="protein sequence ID" value="GHD26233.1"/>
    <property type="molecule type" value="Genomic_DNA"/>
</dbReference>
<keyword evidence="1" id="KW-0812">Transmembrane</keyword>
<gene>
    <name evidence="2" type="ORF">GCM10007147_24120</name>
</gene>
<feature type="transmembrane region" description="Helical" evidence="1">
    <location>
        <begin position="61"/>
        <end position="80"/>
    </location>
</feature>
<keyword evidence="3" id="KW-1185">Reference proteome</keyword>
<protein>
    <recommendedName>
        <fullName evidence="4">SdpI family protein</fullName>
    </recommendedName>
</protein>
<evidence type="ECO:0000256" key="1">
    <source>
        <dbReference type="SAM" id="Phobius"/>
    </source>
</evidence>
<accession>A0A918XDP3</accession>
<dbReference type="AlphaFoldDB" id="A0A918XDP3"/>
<evidence type="ECO:0000313" key="2">
    <source>
        <dbReference type="EMBL" id="GHD26233.1"/>
    </source>
</evidence>
<reference evidence="2 3" key="1">
    <citation type="journal article" date="2014" name="Int. J. Syst. Evol. Microbiol.">
        <title>Complete genome sequence of Corynebacterium casei LMG S-19264T (=DSM 44701T), isolated from a smear-ripened cheese.</title>
        <authorList>
            <consortium name="US DOE Joint Genome Institute (JGI-PGF)"/>
            <person name="Walter F."/>
            <person name="Albersmeier A."/>
            <person name="Kalinowski J."/>
            <person name="Ruckert C."/>
        </authorList>
    </citation>
    <scope>NUCLEOTIDE SEQUENCE [LARGE SCALE GENOMIC DNA]</scope>
    <source>
        <strain evidence="2 3">KCTC 19473</strain>
    </source>
</reference>
<sequence length="119" mass="12646">MTSWLTIAFVYAVLAGALLWSAGRPVSEDGQGRLRTFVQLPPGIVTREQAEAYRRRLHPHLAAASYVLSAAAPGTALWALLADDPGDPVPVLLGICLTTVVITGMGQVRASLEVGDHTR</sequence>
<name>A0A918XDP3_9ACTN</name>
<feature type="transmembrane region" description="Helical" evidence="1">
    <location>
        <begin position="92"/>
        <end position="112"/>
    </location>
</feature>
<dbReference type="RefSeq" id="WP_017575108.1">
    <property type="nucleotide sequence ID" value="NZ_BMXL01000010.1"/>
</dbReference>
<feature type="transmembrane region" description="Helical" evidence="1">
    <location>
        <begin position="6"/>
        <end position="23"/>
    </location>
</feature>
<keyword evidence="1" id="KW-1133">Transmembrane helix</keyword>